<feature type="region of interest" description="Disordered" evidence="1">
    <location>
        <begin position="72"/>
        <end position="111"/>
    </location>
</feature>
<feature type="compositionally biased region" description="Basic and acidic residues" evidence="1">
    <location>
        <begin position="443"/>
        <end position="466"/>
    </location>
</feature>
<feature type="compositionally biased region" description="Polar residues" evidence="1">
    <location>
        <begin position="78"/>
        <end position="104"/>
    </location>
</feature>
<dbReference type="InterPro" id="IPR037646">
    <property type="entry name" value="PROSER3"/>
</dbReference>
<dbReference type="PANTHER" id="PTHR22045">
    <property type="entry name" value="PROLINE AND SERINE-RICH PROTEIN 3"/>
    <property type="match status" value="1"/>
</dbReference>
<accession>A0A7M5VB85</accession>
<dbReference type="RefSeq" id="XP_066932976.1">
    <property type="nucleotide sequence ID" value="XM_067076875.1"/>
</dbReference>
<organism evidence="2 3">
    <name type="scientific">Clytia hemisphaerica</name>
    <dbReference type="NCBI Taxonomy" id="252671"/>
    <lineage>
        <taxon>Eukaryota</taxon>
        <taxon>Metazoa</taxon>
        <taxon>Cnidaria</taxon>
        <taxon>Hydrozoa</taxon>
        <taxon>Hydroidolina</taxon>
        <taxon>Leptothecata</taxon>
        <taxon>Obeliida</taxon>
        <taxon>Clytiidae</taxon>
        <taxon>Clytia</taxon>
    </lineage>
</organism>
<feature type="region of interest" description="Disordered" evidence="1">
    <location>
        <begin position="1"/>
        <end position="22"/>
    </location>
</feature>
<name>A0A7M5VB85_9CNID</name>
<dbReference type="OrthoDB" id="10043502at2759"/>
<dbReference type="GeneID" id="136820676"/>
<feature type="compositionally biased region" description="Polar residues" evidence="1">
    <location>
        <begin position="1"/>
        <end position="15"/>
    </location>
</feature>
<proteinExistence type="predicted"/>
<reference evidence="2" key="1">
    <citation type="submission" date="2021-01" db="UniProtKB">
        <authorList>
            <consortium name="EnsemblMetazoa"/>
        </authorList>
    </citation>
    <scope>IDENTIFICATION</scope>
</reference>
<feature type="region of interest" description="Disordered" evidence="1">
    <location>
        <begin position="420"/>
        <end position="492"/>
    </location>
</feature>
<feature type="compositionally biased region" description="Polar residues" evidence="1">
    <location>
        <begin position="539"/>
        <end position="556"/>
    </location>
</feature>
<feature type="region of interest" description="Disordered" evidence="1">
    <location>
        <begin position="336"/>
        <end position="373"/>
    </location>
</feature>
<dbReference type="EnsemblMetazoa" id="CLYHEMT006036.1">
    <property type="protein sequence ID" value="CLYHEMP006036.1"/>
    <property type="gene ID" value="CLYHEMG006036"/>
</dbReference>
<feature type="compositionally biased region" description="Polar residues" evidence="1">
    <location>
        <begin position="223"/>
        <end position="243"/>
    </location>
</feature>
<dbReference type="Proteomes" id="UP000594262">
    <property type="component" value="Unplaced"/>
</dbReference>
<feature type="compositionally biased region" description="Basic and acidic residues" evidence="1">
    <location>
        <begin position="524"/>
        <end position="537"/>
    </location>
</feature>
<feature type="region of interest" description="Disordered" evidence="1">
    <location>
        <begin position="524"/>
        <end position="577"/>
    </location>
</feature>
<feature type="region of interest" description="Disordered" evidence="1">
    <location>
        <begin position="223"/>
        <end position="283"/>
    </location>
</feature>
<dbReference type="AlphaFoldDB" id="A0A7M5VB85"/>
<keyword evidence="3" id="KW-1185">Reference proteome</keyword>
<feature type="compositionally biased region" description="Polar residues" evidence="1">
    <location>
        <begin position="565"/>
        <end position="577"/>
    </location>
</feature>
<feature type="region of interest" description="Disordered" evidence="1">
    <location>
        <begin position="618"/>
        <end position="655"/>
    </location>
</feature>
<evidence type="ECO:0000256" key="1">
    <source>
        <dbReference type="SAM" id="MobiDB-lite"/>
    </source>
</evidence>
<protein>
    <submittedName>
        <fullName evidence="2">Uncharacterized protein</fullName>
    </submittedName>
</protein>
<dbReference type="RefSeq" id="XP_066932975.1">
    <property type="nucleotide sequence ID" value="XM_067076874.1"/>
</dbReference>
<evidence type="ECO:0000313" key="3">
    <source>
        <dbReference type="Proteomes" id="UP000594262"/>
    </source>
</evidence>
<feature type="compositionally biased region" description="Basic and acidic residues" evidence="1">
    <location>
        <begin position="347"/>
        <end position="358"/>
    </location>
</feature>
<dbReference type="PANTHER" id="PTHR22045:SF6">
    <property type="entry name" value="PROLINE AND SERINE-RICH PROTEIN 3"/>
    <property type="match status" value="1"/>
</dbReference>
<sequence length="688" mass="79182">MNNNTETFFTTQKNPFSREAKPRGFYYPSIEKLTSDKDSENAILIPKNGYGESRSDNINSAFQLMDRIDDSLKHSDESSQQNESGSSKYDESWSSTLPSFQETPVKSPDDVSMISSAKEHSIEDFLEQQGTLSKFVQRFRKQPPLSREQRIERSQEKTTDFWWLQNGTETCSKEIDLPKEDKYPIITPPKPNKKKSCVPFYNSPNVVGMQSRADKLLEMSGSTLNEGPLSDNTTTLSKYQKSPASHVLKDEAPSHTRNHTTEEYTRTNPWVRKERLSPSKPKAKMRADDDILYQWRLARKMEIASQEVQEQNPYLHKTRSVLADKTNLNFTDKKTEVTSYSPVKSSKHVENLERKETLDQQQKLPENESQQREKNYERDFIKNNQHLQSQYPQFQNFQPYLVQPMIHTCCHGNCLHQHYSGQSSGKVSTGVQVERLTPPPPPNREDDHPSKERQDVHERMSEKSDQRISSCSESQESQILDEESTEENGHLIKPTIPVINEVISKHLFPDEMITSSRKTREAIADKTKSCSSDKEIVPQKTSNSSSEFTKVKQLTSKPRKDTKVFSKSSKPTCDPQNVSTEQIRFEFLPTKGQDILKSDSTKQQIDIVEDQVQLEEIKSSTPRLEESPDSISQIPEDEHLNQQTQNDLLESSSEEEFCDDDILNDLRKRRNDIQRRLKEISKILSSDG</sequence>
<evidence type="ECO:0000313" key="2">
    <source>
        <dbReference type="EnsemblMetazoa" id="CLYHEMP006036.1"/>
    </source>
</evidence>
<feature type="compositionally biased region" description="Low complexity" evidence="1">
    <location>
        <begin position="468"/>
        <end position="478"/>
    </location>
</feature>
<feature type="compositionally biased region" description="Polar residues" evidence="1">
    <location>
        <begin position="420"/>
        <end position="431"/>
    </location>
</feature>
<feature type="compositionally biased region" description="Basic and acidic residues" evidence="1">
    <location>
        <begin position="247"/>
        <end position="277"/>
    </location>
</feature>